<organism evidence="8 9">
    <name type="scientific">Dichanthelium oligosanthes</name>
    <dbReference type="NCBI Taxonomy" id="888268"/>
    <lineage>
        <taxon>Eukaryota</taxon>
        <taxon>Viridiplantae</taxon>
        <taxon>Streptophyta</taxon>
        <taxon>Embryophyta</taxon>
        <taxon>Tracheophyta</taxon>
        <taxon>Spermatophyta</taxon>
        <taxon>Magnoliopsida</taxon>
        <taxon>Liliopsida</taxon>
        <taxon>Poales</taxon>
        <taxon>Poaceae</taxon>
        <taxon>PACMAD clade</taxon>
        <taxon>Panicoideae</taxon>
        <taxon>Panicodae</taxon>
        <taxon>Paniceae</taxon>
        <taxon>Dichantheliinae</taxon>
        <taxon>Dichanthelium</taxon>
    </lineage>
</organism>
<feature type="compositionally biased region" description="Basic and acidic residues" evidence="5">
    <location>
        <begin position="923"/>
        <end position="934"/>
    </location>
</feature>
<evidence type="ECO:0000256" key="2">
    <source>
        <dbReference type="ARBA" id="ARBA00009191"/>
    </source>
</evidence>
<dbReference type="EMBL" id="LWDX02067490">
    <property type="protein sequence ID" value="OEL15244.1"/>
    <property type="molecule type" value="Genomic_DNA"/>
</dbReference>
<dbReference type="InterPro" id="IPR011042">
    <property type="entry name" value="6-blade_b-propeller_TolB-like"/>
</dbReference>
<keyword evidence="6" id="KW-1133">Transmembrane helix</keyword>
<keyword evidence="3" id="KW-0926">Vacuole</keyword>
<sequence>MKVDLDGGEFKVLAKRADSVPFSFINSVDVGKATDDVYFTNSSTTVMRWRNTKIMINSDATGWLLKYDTRAMCIVVLRSGLSYPNGVALSTDRMHVVVAHTGPCQAFRYWLKGPKASHYEFLADLPCYADNVRHDAKGSYWFTLNQENINTRETPVEHLVGVRVDAKGVPREVMTMTTKQAMVMPLILLIVLLLLSLCAAVAPSRSIHVLKPRTVIKSLDLDRIPLPDGVRDAESLAFDRRGQGPYAGVSDSCVLKWDTKAKRWTMFAYSARYKNTPMCTDSTERLDEHAKGVCGCPLGLQFYAKTGDLYFNDAYKGLMKVGPNGSEARPSSTTFTRWHNMEIMINSDATGRLLKYDAWAMRIIVPRFGLPYPNGVALSADRMHVVVAYMGPCQVFRLHEQPDEHAEGICDRPLGLEFYAKTGDLFFANAYQGLMKVGPDGGEAKVLAKGADRMRFSFVNGVDVDKATGDVYFTNSSTTVTRWRNTEIMINSDAMGRLLKYNARAMRVVVLRSGLPYPNGVALSSNRTHVMVAHTGPCQVFRRDARGGYWFTLNQEKINTIAALVEHLVGVQIDTMGVQREMTTKQAMVMPLILLVVLLSSSLCATAAPSWSIHVPKPRAAAKSLDLDRIPLPDGMRGAESLAFDCRGQGPYVGISDGYVLKWNAKAKRWTMFAYSARYKNTPMCTDSTERPNEHVEGIYGRPLGLQFYAKTGDLYFVDAYQGLMKVGPNGGEAKVLAKGVDGVPFSFVNGVDIDKAIGNIYFTDSSTTVTRWRNTEIMINSDVTGRLLKYDSQAMGVIVRRFGLPYPNGVALSTDRTHFVLAHMGPCQALRYWLKGPKAGHYELLADLPCYANNVRRDARGGYWFALNQEKINTTAAPVERLVGVRVDAKGVQREVIMARRRPLDGGTEVDGVEEDGAEEDAAGRRDTKDDHRRHLSISSINPTKFLPAITWAHAQGEGTIPVMADANVIWESASV</sequence>
<proteinExistence type="inferred from homology"/>
<keyword evidence="6" id="KW-0812">Transmembrane</keyword>
<gene>
    <name evidence="8" type="ORF">BAE44_0023739</name>
</gene>
<evidence type="ECO:0000313" key="8">
    <source>
        <dbReference type="EMBL" id="OEL15244.1"/>
    </source>
</evidence>
<name>A0A1E5UQW3_9POAL</name>
<keyword evidence="4" id="KW-0325">Glycoprotein</keyword>
<comment type="caution">
    <text evidence="8">The sequence shown here is derived from an EMBL/GenBank/DDBJ whole genome shotgun (WGS) entry which is preliminary data.</text>
</comment>
<evidence type="ECO:0000259" key="7">
    <source>
        <dbReference type="Pfam" id="PF03088"/>
    </source>
</evidence>
<keyword evidence="9" id="KW-1185">Reference proteome</keyword>
<dbReference type="SUPFAM" id="SSF63829">
    <property type="entry name" value="Calcium-dependent phosphotriesterase"/>
    <property type="match status" value="4"/>
</dbReference>
<dbReference type="InterPro" id="IPR018119">
    <property type="entry name" value="Strictosidine_synth_cons-reg"/>
</dbReference>
<keyword evidence="6" id="KW-0472">Membrane</keyword>
<dbReference type="GO" id="GO:0005773">
    <property type="term" value="C:vacuole"/>
    <property type="evidence" value="ECO:0007669"/>
    <property type="project" value="UniProtKB-SubCell"/>
</dbReference>
<dbReference type="STRING" id="888268.A0A1E5UQW3"/>
<feature type="domain" description="Strictosidine synthase conserved region" evidence="7">
    <location>
        <begin position="26"/>
        <end position="114"/>
    </location>
</feature>
<feature type="region of interest" description="Disordered" evidence="5">
    <location>
        <begin position="904"/>
        <end position="935"/>
    </location>
</feature>
<dbReference type="GO" id="GO:0016787">
    <property type="term" value="F:hydrolase activity"/>
    <property type="evidence" value="ECO:0007669"/>
    <property type="project" value="TreeGrafter"/>
</dbReference>
<evidence type="ECO:0000256" key="4">
    <source>
        <dbReference type="ARBA" id="ARBA00023180"/>
    </source>
</evidence>
<evidence type="ECO:0000256" key="1">
    <source>
        <dbReference type="ARBA" id="ARBA00004116"/>
    </source>
</evidence>
<dbReference type="FunFam" id="2.120.10.30:FF:000055">
    <property type="entry name" value="Protein STRICTOSIDINE SYNTHASE-LIKE 11"/>
    <property type="match status" value="1"/>
</dbReference>
<feature type="domain" description="Strictosidine synthase conserved region" evidence="7">
    <location>
        <begin position="750"/>
        <end position="838"/>
    </location>
</feature>
<evidence type="ECO:0000313" key="9">
    <source>
        <dbReference type="Proteomes" id="UP000095767"/>
    </source>
</evidence>
<comment type="similarity">
    <text evidence="2">Belongs to the strictosidine synthase family.</text>
</comment>
<dbReference type="PANTHER" id="PTHR10426:SF62">
    <property type="entry name" value="OS08G0175000 PROTEIN"/>
    <property type="match status" value="1"/>
</dbReference>
<evidence type="ECO:0000256" key="6">
    <source>
        <dbReference type="SAM" id="Phobius"/>
    </source>
</evidence>
<accession>A0A1E5UQW3</accession>
<dbReference type="GO" id="GO:0012505">
    <property type="term" value="C:endomembrane system"/>
    <property type="evidence" value="ECO:0007669"/>
    <property type="project" value="TreeGrafter"/>
</dbReference>
<comment type="subcellular location">
    <subcellularLocation>
        <location evidence="1">Vacuole</location>
    </subcellularLocation>
</comment>
<feature type="compositionally biased region" description="Acidic residues" evidence="5">
    <location>
        <begin position="912"/>
        <end position="922"/>
    </location>
</feature>
<evidence type="ECO:0000256" key="3">
    <source>
        <dbReference type="ARBA" id="ARBA00022554"/>
    </source>
</evidence>
<dbReference type="Gene3D" id="2.120.10.30">
    <property type="entry name" value="TolB, C-terminal domain"/>
    <property type="match status" value="5"/>
</dbReference>
<dbReference type="AlphaFoldDB" id="A0A1E5UQW3"/>
<feature type="domain" description="Strictosidine synthase conserved region" evidence="7">
    <location>
        <begin position="331"/>
        <end position="397"/>
    </location>
</feature>
<evidence type="ECO:0000256" key="5">
    <source>
        <dbReference type="SAM" id="MobiDB-lite"/>
    </source>
</evidence>
<dbReference type="Pfam" id="PF03088">
    <property type="entry name" value="Str_synth"/>
    <property type="match status" value="4"/>
</dbReference>
<protein>
    <submittedName>
        <fullName evidence="8">Protein STRICTOSIDINE SYNTHASE-LIKE 10</fullName>
    </submittedName>
</protein>
<reference evidence="8 9" key="1">
    <citation type="submission" date="2016-09" db="EMBL/GenBank/DDBJ databases">
        <title>The draft genome of Dichanthelium oligosanthes: A C3 panicoid grass species.</title>
        <authorList>
            <person name="Studer A.J."/>
            <person name="Schnable J.C."/>
            <person name="Brutnell T.P."/>
        </authorList>
    </citation>
    <scope>NUCLEOTIDE SEQUENCE [LARGE SCALE GENOMIC DNA]</scope>
    <source>
        <strain evidence="9">cv. Kellogg 1175</strain>
        <tissue evidence="8">Leaf</tissue>
    </source>
</reference>
<dbReference type="Proteomes" id="UP000095767">
    <property type="component" value="Unassembled WGS sequence"/>
</dbReference>
<feature type="transmembrane region" description="Helical" evidence="6">
    <location>
        <begin position="182"/>
        <end position="203"/>
    </location>
</feature>
<feature type="domain" description="Strictosidine synthase conserved region" evidence="7">
    <location>
        <begin position="460"/>
        <end position="542"/>
    </location>
</feature>
<dbReference type="OrthoDB" id="5307922at2759"/>
<dbReference type="PANTHER" id="PTHR10426">
    <property type="entry name" value="STRICTOSIDINE SYNTHASE-RELATED"/>
    <property type="match status" value="1"/>
</dbReference>